<evidence type="ECO:0000313" key="3">
    <source>
        <dbReference type="Proteomes" id="UP000199488"/>
    </source>
</evidence>
<dbReference type="InterPro" id="IPR029063">
    <property type="entry name" value="SAM-dependent_MTases_sf"/>
</dbReference>
<keyword evidence="3" id="KW-1185">Reference proteome</keyword>
<dbReference type="SUPFAM" id="SSF53335">
    <property type="entry name" value="S-adenosyl-L-methionine-dependent methyltransferases"/>
    <property type="match status" value="1"/>
</dbReference>
<accession>A0A1H2UJH9</accession>
<dbReference type="Proteomes" id="UP000199488">
    <property type="component" value="Unassembled WGS sequence"/>
</dbReference>
<evidence type="ECO:0000256" key="1">
    <source>
        <dbReference type="ARBA" id="ARBA00023115"/>
    </source>
</evidence>
<protein>
    <submittedName>
        <fullName evidence="2">Spermine/spermidine synthase</fullName>
    </submittedName>
</protein>
<dbReference type="PANTHER" id="PTHR43317:SF3">
    <property type="entry name" value="BLR2883 PROTEIN"/>
    <property type="match status" value="1"/>
</dbReference>
<evidence type="ECO:0000313" key="2">
    <source>
        <dbReference type="EMBL" id="SDW56240.1"/>
    </source>
</evidence>
<dbReference type="GO" id="GO:0006596">
    <property type="term" value="P:polyamine biosynthetic process"/>
    <property type="evidence" value="ECO:0007669"/>
    <property type="project" value="UniProtKB-KW"/>
</dbReference>
<dbReference type="OrthoDB" id="9793351at2"/>
<dbReference type="Gene3D" id="3.40.50.150">
    <property type="entry name" value="Vaccinia Virus protein VP39"/>
    <property type="match status" value="1"/>
</dbReference>
<dbReference type="AlphaFoldDB" id="A0A1H2UJH9"/>
<dbReference type="STRING" id="1122204.SAMN05421781_1751"/>
<dbReference type="Pfam" id="PF01564">
    <property type="entry name" value="Spermine_synth"/>
    <property type="match status" value="1"/>
</dbReference>
<reference evidence="2 3" key="1">
    <citation type="submission" date="2016-10" db="EMBL/GenBank/DDBJ databases">
        <authorList>
            <person name="de Groot N.N."/>
        </authorList>
    </citation>
    <scope>NUCLEOTIDE SEQUENCE [LARGE SCALE GENOMIC DNA]</scope>
    <source>
        <strain evidence="2 3">DSM 23126</strain>
    </source>
</reference>
<keyword evidence="1" id="KW-0620">Polyamine biosynthesis</keyword>
<dbReference type="RefSeq" id="WP_091613854.1">
    <property type="nucleotide sequence ID" value="NZ_FNNC01000003.1"/>
</dbReference>
<name>A0A1H2UJH9_9BACI</name>
<gene>
    <name evidence="2" type="ORF">SAMN05421781_1751</name>
</gene>
<dbReference type="EMBL" id="FNNC01000003">
    <property type="protein sequence ID" value="SDW56240.1"/>
    <property type="molecule type" value="Genomic_DNA"/>
</dbReference>
<dbReference type="PANTHER" id="PTHR43317">
    <property type="entry name" value="THERMOSPERMINE SYNTHASE ACAULIS5"/>
    <property type="match status" value="1"/>
</dbReference>
<sequence>MNSDREIMANVQGQSGELQLQRRGRHYEVISNGTFLMATHNGDSERRMVQEALNHAYSAESVLIGGLGVGFSLHEAVQHADTVYVTVVELEKYIIEWNRLYFREWNGRALENNKAQIVEGDLQVFLEKQANNRWDAVCMDTDNGPDWLVRESNYHIYEAGGLQTIYGTLRGGGVAAFWSASYSEAFENSLNAVFDTVWTEEVDARRGGPDVIFYARKAERMHPSHNF</sequence>
<proteinExistence type="predicted"/>
<organism evidence="2 3">
    <name type="scientific">Marinococcus luteus</name>
    <dbReference type="NCBI Taxonomy" id="1122204"/>
    <lineage>
        <taxon>Bacteria</taxon>
        <taxon>Bacillati</taxon>
        <taxon>Bacillota</taxon>
        <taxon>Bacilli</taxon>
        <taxon>Bacillales</taxon>
        <taxon>Bacillaceae</taxon>
        <taxon>Marinococcus</taxon>
    </lineage>
</organism>